<name>A0A423UB47_PENVA</name>
<dbReference type="OrthoDB" id="5203861at2759"/>
<accession>A0A423UB47</accession>
<dbReference type="STRING" id="6689.A0A423UB47"/>
<evidence type="ECO:0000256" key="1">
    <source>
        <dbReference type="ARBA" id="ARBA00001933"/>
    </source>
</evidence>
<comment type="similarity">
    <text evidence="2">Belongs to the threonine synthase family.</text>
</comment>
<reference evidence="6 7" key="1">
    <citation type="submission" date="2018-04" db="EMBL/GenBank/DDBJ databases">
        <authorList>
            <person name="Zhang X."/>
            <person name="Yuan J."/>
            <person name="Li F."/>
            <person name="Xiang J."/>
        </authorList>
    </citation>
    <scope>NUCLEOTIDE SEQUENCE [LARGE SCALE GENOMIC DNA]</scope>
    <source>
        <tissue evidence="6">Muscle</tissue>
    </source>
</reference>
<dbReference type="SUPFAM" id="SSF53686">
    <property type="entry name" value="Tryptophan synthase beta subunit-like PLP-dependent enzymes"/>
    <property type="match status" value="1"/>
</dbReference>
<gene>
    <name evidence="6" type="ORF">C7M84_003756</name>
</gene>
<dbReference type="FunFam" id="3.90.1380.10:FF:000003">
    <property type="entry name" value="THR4p Threonine synthase"/>
    <property type="match status" value="1"/>
</dbReference>
<comment type="caution">
    <text evidence="6">The sequence shown here is derived from an EMBL/GenBank/DDBJ whole genome shotgun (WGS) entry which is preliminary data.</text>
</comment>
<dbReference type="AlphaFoldDB" id="A0A423UB47"/>
<keyword evidence="3" id="KW-0663">Pyridoxal phosphate</keyword>
<evidence type="ECO:0000256" key="3">
    <source>
        <dbReference type="ARBA" id="ARBA00022898"/>
    </source>
</evidence>
<evidence type="ECO:0000259" key="5">
    <source>
        <dbReference type="Pfam" id="PF14821"/>
    </source>
</evidence>
<dbReference type="InterPro" id="IPR051166">
    <property type="entry name" value="Threonine_Synthase"/>
</dbReference>
<dbReference type="InterPro" id="IPR037158">
    <property type="entry name" value="Thr_synth_N_sf"/>
</dbReference>
<dbReference type="GO" id="GO:0030170">
    <property type="term" value="F:pyridoxal phosphate binding"/>
    <property type="evidence" value="ECO:0007669"/>
    <property type="project" value="TreeGrafter"/>
</dbReference>
<evidence type="ECO:0000256" key="2">
    <source>
        <dbReference type="ARBA" id="ARBA00005517"/>
    </source>
</evidence>
<comment type="cofactor">
    <cofactor evidence="1">
        <name>pyridoxal 5'-phosphate</name>
        <dbReference type="ChEBI" id="CHEBI:597326"/>
    </cofactor>
</comment>
<keyword evidence="7" id="KW-1185">Reference proteome</keyword>
<sequence>MKYCSTRGKEKGLSFKDVLFSGYAKDGGLYMPEVIPKLNETEVKEWSTHSYPELVYLISRKFISEEEIPSHALKDIINGSLKRFRTPKIIEIERLEGGLNIVELFHGTTLAFKDLALSVVGGLLDFFLKENSEHVTVLIGTSGDTGSAAIESVRGRESIDIVVLLPHGRCTHIQELQMTTVIEDNVHVYCVDGTSDELDEPIKRCFADEEFVAKHRLISINSINWGRIMAQVAHYFYTYYQLCSFVGQPLKVVVPTGAAGNITGKLFSEHS</sequence>
<dbReference type="PANTHER" id="PTHR42690">
    <property type="entry name" value="THREONINE SYNTHASE FAMILY MEMBER"/>
    <property type="match status" value="1"/>
</dbReference>
<reference evidence="6 7" key="2">
    <citation type="submission" date="2019-01" db="EMBL/GenBank/DDBJ databases">
        <title>The decoding of complex shrimp genome reveals the adaptation for benthos swimmer, frequently molting mechanism and breeding impact on genome.</title>
        <authorList>
            <person name="Sun Y."/>
            <person name="Gao Y."/>
            <person name="Yu Y."/>
        </authorList>
    </citation>
    <scope>NUCLEOTIDE SEQUENCE [LARGE SCALE GENOMIC DNA]</scope>
    <source>
        <tissue evidence="6">Muscle</tissue>
    </source>
</reference>
<keyword evidence="4" id="KW-0456">Lyase</keyword>
<evidence type="ECO:0000313" key="6">
    <source>
        <dbReference type="EMBL" id="ROT85921.1"/>
    </source>
</evidence>
<feature type="domain" description="Threonine synthase N-terminal" evidence="5">
    <location>
        <begin position="2"/>
        <end position="80"/>
    </location>
</feature>
<dbReference type="EMBL" id="QCYY01000151">
    <property type="protein sequence ID" value="ROT85921.1"/>
    <property type="molecule type" value="Genomic_DNA"/>
</dbReference>
<dbReference type="Gene3D" id="3.90.1380.10">
    <property type="entry name" value="Threonine synthase, N-terminal domain"/>
    <property type="match status" value="1"/>
</dbReference>
<dbReference type="Pfam" id="PF14821">
    <property type="entry name" value="Thr_synth_N"/>
    <property type="match status" value="1"/>
</dbReference>
<dbReference type="FunFam" id="3.40.50.1100:FF:000036">
    <property type="entry name" value="Threonine synthase like 2"/>
    <property type="match status" value="1"/>
</dbReference>
<dbReference type="InterPro" id="IPR029144">
    <property type="entry name" value="Thr_synth_N"/>
</dbReference>
<dbReference type="GO" id="GO:0009071">
    <property type="term" value="P:serine family amino acid catabolic process"/>
    <property type="evidence" value="ECO:0007669"/>
    <property type="project" value="TreeGrafter"/>
</dbReference>
<dbReference type="InterPro" id="IPR036052">
    <property type="entry name" value="TrpB-like_PALP_sf"/>
</dbReference>
<protein>
    <submittedName>
        <fullName evidence="6">Threonine synthase-like 2</fullName>
    </submittedName>
</protein>
<dbReference type="Proteomes" id="UP000283509">
    <property type="component" value="Unassembled WGS sequence"/>
</dbReference>
<dbReference type="GO" id="GO:0046360">
    <property type="term" value="P:2-oxobutyrate biosynthetic process"/>
    <property type="evidence" value="ECO:0007669"/>
    <property type="project" value="TreeGrafter"/>
</dbReference>
<dbReference type="Gene3D" id="3.40.50.1100">
    <property type="match status" value="1"/>
</dbReference>
<evidence type="ECO:0000313" key="7">
    <source>
        <dbReference type="Proteomes" id="UP000283509"/>
    </source>
</evidence>
<proteinExistence type="inferred from homology"/>
<dbReference type="PANTHER" id="PTHR42690:SF1">
    <property type="entry name" value="THREONINE SYNTHASE-LIKE 2"/>
    <property type="match status" value="1"/>
</dbReference>
<dbReference type="GO" id="GO:0016829">
    <property type="term" value="F:lyase activity"/>
    <property type="evidence" value="ECO:0007669"/>
    <property type="project" value="UniProtKB-KW"/>
</dbReference>
<evidence type="ECO:0000256" key="4">
    <source>
        <dbReference type="ARBA" id="ARBA00023239"/>
    </source>
</evidence>
<organism evidence="6 7">
    <name type="scientific">Penaeus vannamei</name>
    <name type="common">Whiteleg shrimp</name>
    <name type="synonym">Litopenaeus vannamei</name>
    <dbReference type="NCBI Taxonomy" id="6689"/>
    <lineage>
        <taxon>Eukaryota</taxon>
        <taxon>Metazoa</taxon>
        <taxon>Ecdysozoa</taxon>
        <taxon>Arthropoda</taxon>
        <taxon>Crustacea</taxon>
        <taxon>Multicrustacea</taxon>
        <taxon>Malacostraca</taxon>
        <taxon>Eumalacostraca</taxon>
        <taxon>Eucarida</taxon>
        <taxon>Decapoda</taxon>
        <taxon>Dendrobranchiata</taxon>
        <taxon>Penaeoidea</taxon>
        <taxon>Penaeidae</taxon>
        <taxon>Penaeus</taxon>
    </lineage>
</organism>